<feature type="chain" id="PRO_5015419712" description="Dirigent protein" evidence="5">
    <location>
        <begin position="38"/>
        <end position="230"/>
    </location>
</feature>
<gene>
    <name evidence="6" type="ORF">PAHAL_2G004700</name>
</gene>
<comment type="subcellular location">
    <subcellularLocation>
        <location evidence="4">Secreted</location>
        <location evidence="4">Extracellular space</location>
        <location evidence="4">Apoplast</location>
    </subcellularLocation>
</comment>
<organism evidence="6">
    <name type="scientific">Panicum hallii</name>
    <dbReference type="NCBI Taxonomy" id="206008"/>
    <lineage>
        <taxon>Eukaryota</taxon>
        <taxon>Viridiplantae</taxon>
        <taxon>Streptophyta</taxon>
        <taxon>Embryophyta</taxon>
        <taxon>Tracheophyta</taxon>
        <taxon>Spermatophyta</taxon>
        <taxon>Magnoliopsida</taxon>
        <taxon>Liliopsida</taxon>
        <taxon>Poales</taxon>
        <taxon>Poaceae</taxon>
        <taxon>PACMAD clade</taxon>
        <taxon>Panicoideae</taxon>
        <taxon>Panicodae</taxon>
        <taxon>Paniceae</taxon>
        <taxon>Panicinae</taxon>
        <taxon>Panicum</taxon>
        <taxon>Panicum sect. Panicum</taxon>
    </lineage>
</organism>
<dbReference type="GO" id="GO:0009699">
    <property type="term" value="P:phenylpropanoid biosynthetic process"/>
    <property type="evidence" value="ECO:0007669"/>
    <property type="project" value="UniProtKB-ARBA"/>
</dbReference>
<keyword evidence="3 4" id="KW-0964">Secreted</keyword>
<reference evidence="6" key="1">
    <citation type="submission" date="2018-04" db="EMBL/GenBank/DDBJ databases">
        <title>WGS assembly of Panicum hallii.</title>
        <authorList>
            <person name="Lovell J."/>
            <person name="Jenkins J."/>
            <person name="Lowry D."/>
            <person name="Mamidi S."/>
            <person name="Sreedasyam A."/>
            <person name="Weng X."/>
            <person name="Barry K."/>
            <person name="Bonette J."/>
            <person name="Campitelli B."/>
            <person name="Daum C."/>
            <person name="Gordon S."/>
            <person name="Gould B."/>
            <person name="Lipzen A."/>
            <person name="Macqueen A."/>
            <person name="Palacio-Mejia J."/>
            <person name="Plott C."/>
            <person name="Shakirov E."/>
            <person name="Shu S."/>
            <person name="Yoshinaga Y."/>
            <person name="Zane M."/>
            <person name="Rokhsar D."/>
            <person name="Grimwood J."/>
            <person name="Schmutz J."/>
            <person name="Juenger T."/>
        </authorList>
    </citation>
    <scope>NUCLEOTIDE SEQUENCE [LARGE SCALE GENOMIC DNA]</scope>
    <source>
        <strain evidence="6">FIL2</strain>
    </source>
</reference>
<evidence type="ECO:0000256" key="4">
    <source>
        <dbReference type="RuleBase" id="RU363099"/>
    </source>
</evidence>
<protein>
    <recommendedName>
        <fullName evidence="4">Dirigent protein</fullName>
    </recommendedName>
</protein>
<comment type="subunit">
    <text evidence="2 4">Homodimer.</text>
</comment>
<sequence length="230" mass="24164">MARLGASTTSSKRCRLLLVVAALLMMILLAAAPVASARRRPVRLRVYMHDIVGGPGQTAALLVRGPGPANPSMHPGNYFGDTVALDDLLTEGLAADSAPAGRAQGTYMTGSMSRPVFVVSVTLHLTAGRYNGSTLVVAGRDDTSEPVRELAVVGGTGALRRAQGHVLWSTARVESPLHAVLELDVHASVPVPTTTPRAKAAAMTLASHLNKSDGPVIEKRRMTMECNRDG</sequence>
<feature type="signal peptide" evidence="5">
    <location>
        <begin position="1"/>
        <end position="37"/>
    </location>
</feature>
<dbReference type="InterPro" id="IPR044859">
    <property type="entry name" value="Allene_oxi_cyc_Dirigent"/>
</dbReference>
<comment type="similarity">
    <text evidence="1 4">Belongs to the plant dirigent protein family.</text>
</comment>
<keyword evidence="4" id="KW-0052">Apoplast</keyword>
<evidence type="ECO:0000256" key="5">
    <source>
        <dbReference type="SAM" id="SignalP"/>
    </source>
</evidence>
<dbReference type="Proteomes" id="UP000243499">
    <property type="component" value="Chromosome 2"/>
</dbReference>
<keyword evidence="5" id="KW-0732">Signal</keyword>
<dbReference type="InterPro" id="IPR004265">
    <property type="entry name" value="Dirigent"/>
</dbReference>
<dbReference type="Gramene" id="PVH63323">
    <property type="protein sequence ID" value="PVH63323"/>
    <property type="gene ID" value="PAHAL_2G004700"/>
</dbReference>
<name>A0A2T8KMA5_9POAL</name>
<dbReference type="EMBL" id="CM008047">
    <property type="protein sequence ID" value="PVH63323.1"/>
    <property type="molecule type" value="Genomic_DNA"/>
</dbReference>
<accession>A0A2T8KMA5</accession>
<dbReference type="Pfam" id="PF03018">
    <property type="entry name" value="Dirigent"/>
    <property type="match status" value="1"/>
</dbReference>
<evidence type="ECO:0000256" key="3">
    <source>
        <dbReference type="ARBA" id="ARBA00022525"/>
    </source>
</evidence>
<dbReference type="Gene3D" id="2.40.480.10">
    <property type="entry name" value="Allene oxide cyclase-like"/>
    <property type="match status" value="1"/>
</dbReference>
<evidence type="ECO:0000256" key="1">
    <source>
        <dbReference type="ARBA" id="ARBA00010746"/>
    </source>
</evidence>
<proteinExistence type="inferred from homology"/>
<evidence type="ECO:0000256" key="2">
    <source>
        <dbReference type="ARBA" id="ARBA00011738"/>
    </source>
</evidence>
<evidence type="ECO:0000313" key="6">
    <source>
        <dbReference type="EMBL" id="PVH63323.1"/>
    </source>
</evidence>
<comment type="function">
    <text evidence="4">Dirigent proteins impart stereoselectivity on the phenoxy radical-coupling reaction, yielding optically active lignans from two molecules of coniferyl alcohol in the biosynthesis of lignans, flavonolignans, and alkaloids and thus plays a central role in plant secondary metabolism.</text>
</comment>
<dbReference type="PANTHER" id="PTHR21495">
    <property type="entry name" value="NUCLEOPORIN-RELATED"/>
    <property type="match status" value="1"/>
</dbReference>
<dbReference type="GO" id="GO:0048046">
    <property type="term" value="C:apoplast"/>
    <property type="evidence" value="ECO:0007669"/>
    <property type="project" value="UniProtKB-SubCell"/>
</dbReference>
<dbReference type="AlphaFoldDB" id="A0A2T8KMA5"/>